<evidence type="ECO:0000313" key="2">
    <source>
        <dbReference type="Proteomes" id="UP000316030"/>
    </source>
</evidence>
<reference evidence="1 2" key="1">
    <citation type="submission" date="2017-05" db="EMBL/GenBank/DDBJ databases">
        <authorList>
            <person name="Varghese N."/>
            <person name="Submissions S."/>
        </authorList>
    </citation>
    <scope>NUCLEOTIDE SEQUENCE [LARGE SCALE GENOMIC DNA]</scope>
    <source>
        <strain evidence="1 2">DSM 29506</strain>
    </source>
</reference>
<proteinExistence type="predicted"/>
<name>A0A521FN88_9RHOB</name>
<gene>
    <name evidence="1" type="ORF">SAMN06265173_1387</name>
</gene>
<dbReference type="AlphaFoldDB" id="A0A521FN88"/>
<protein>
    <submittedName>
        <fullName evidence="1">Uncharacterized protein</fullName>
    </submittedName>
</protein>
<keyword evidence="2" id="KW-1185">Reference proteome</keyword>
<evidence type="ECO:0000313" key="1">
    <source>
        <dbReference type="EMBL" id="SMO97675.1"/>
    </source>
</evidence>
<accession>A0A521FN88</accession>
<dbReference type="Proteomes" id="UP000316030">
    <property type="component" value="Unassembled WGS sequence"/>
</dbReference>
<organism evidence="1 2">
    <name type="scientific">Thalassovita litoralis</name>
    <dbReference type="NCBI Taxonomy" id="1010611"/>
    <lineage>
        <taxon>Bacteria</taxon>
        <taxon>Pseudomonadati</taxon>
        <taxon>Pseudomonadota</taxon>
        <taxon>Alphaproteobacteria</taxon>
        <taxon>Rhodobacterales</taxon>
        <taxon>Roseobacteraceae</taxon>
        <taxon>Thalassovita</taxon>
    </lineage>
</organism>
<dbReference type="EMBL" id="FXTO01000038">
    <property type="protein sequence ID" value="SMO97675.1"/>
    <property type="molecule type" value="Genomic_DNA"/>
</dbReference>
<sequence length="110" mass="11056">MGNGMMCITTLKTGVMQGDANAVIKGAAPPPPPTGAVGGGDALHLSAVVVMQVAPACLSQFPITPSGTQWVQVGAKCGRQCGPNAVTMRARCGRGAGSCFLSPEKIRGEC</sequence>